<evidence type="ECO:0000259" key="2">
    <source>
        <dbReference type="Pfam" id="PF01926"/>
    </source>
</evidence>
<dbReference type="Gene3D" id="3.40.50.300">
    <property type="entry name" value="P-loop containing nucleotide triphosphate hydrolases"/>
    <property type="match status" value="1"/>
</dbReference>
<reference evidence="3" key="1">
    <citation type="submission" date="2022-07" db="EMBL/GenBank/DDBJ databases">
        <title>Genome Sequence of Physisporinus lineatus.</title>
        <authorList>
            <person name="Buettner E."/>
        </authorList>
    </citation>
    <scope>NUCLEOTIDE SEQUENCE</scope>
    <source>
        <strain evidence="3">VT162</strain>
    </source>
</reference>
<dbReference type="CDD" id="cd00882">
    <property type="entry name" value="Ras_like_GTPase"/>
    <property type="match status" value="1"/>
</dbReference>
<dbReference type="Pfam" id="PF01926">
    <property type="entry name" value="MMR_HSR1"/>
    <property type="match status" value="1"/>
</dbReference>
<dbReference type="SUPFAM" id="SSF52540">
    <property type="entry name" value="P-loop containing nucleoside triphosphate hydrolases"/>
    <property type="match status" value="1"/>
</dbReference>
<feature type="domain" description="G" evidence="2">
    <location>
        <begin position="31"/>
        <end position="88"/>
    </location>
</feature>
<dbReference type="GO" id="GO:0005525">
    <property type="term" value="F:GTP binding"/>
    <property type="evidence" value="ECO:0007669"/>
    <property type="project" value="InterPro"/>
</dbReference>
<name>A0AAD5V4J4_9APHY</name>
<proteinExistence type="predicted"/>
<dbReference type="InterPro" id="IPR006073">
    <property type="entry name" value="GTP-bd"/>
</dbReference>
<organism evidence="3 4">
    <name type="scientific">Meripilus lineatus</name>
    <dbReference type="NCBI Taxonomy" id="2056292"/>
    <lineage>
        <taxon>Eukaryota</taxon>
        <taxon>Fungi</taxon>
        <taxon>Dikarya</taxon>
        <taxon>Basidiomycota</taxon>
        <taxon>Agaricomycotina</taxon>
        <taxon>Agaricomycetes</taxon>
        <taxon>Polyporales</taxon>
        <taxon>Meripilaceae</taxon>
        <taxon>Meripilus</taxon>
    </lineage>
</organism>
<dbReference type="AlphaFoldDB" id="A0AAD5V4J4"/>
<comment type="caution">
    <text evidence="3">The sequence shown here is derived from an EMBL/GenBank/DDBJ whole genome shotgun (WGS) entry which is preliminary data.</text>
</comment>
<keyword evidence="1" id="KW-0175">Coiled coil</keyword>
<dbReference type="InterPro" id="IPR027417">
    <property type="entry name" value="P-loop_NTPase"/>
</dbReference>
<feature type="coiled-coil region" evidence="1">
    <location>
        <begin position="239"/>
        <end position="295"/>
    </location>
</feature>
<dbReference type="EMBL" id="JANAWD010000187">
    <property type="protein sequence ID" value="KAJ3484500.1"/>
    <property type="molecule type" value="Genomic_DNA"/>
</dbReference>
<protein>
    <recommendedName>
        <fullName evidence="2">G domain-containing protein</fullName>
    </recommendedName>
</protein>
<gene>
    <name evidence="3" type="ORF">NLI96_g5612</name>
</gene>
<sequence>MTLVTVNFSPMIPEIIKTGPRGILEQGRIVIAVIGATGTGKSSFINIASGSHLEVGDDLCSCTTSIGLSKPFIVAGNEVVLIDTPGFDDTLVDDADVWRMISFCMASLCELGFQLSGIIYLHRISDFRMGGTSRKNLNVFREICGEEALKNVTVATTMWNEVDMDVGISRELELMSEEDFFRSVLEHGTKMRRHDGSKQSAWDIIEEVLQNCPRTLLIQDELVIQKKDITETSAAREVGRQQAERKRREEKELLDLEEQLLQAKAISDTQTIEELEQLKADLEASVVQMEASRADLPRRSNNEQRRMHQELSNLLELSNAEIVRTSIEENRESEGTFDRKVSFSRCGGPHSLSSTEGAVTVDAVTNSNTPSDKNCPSHVRSQYDIPSPDHVVQHDDLGHGNRPFQHTPDIRAGMRESVEVTLQKMQTEIDNLRHDLARVPEAPEGRIEPGTFERIGTLLDSLVDHGFAQRRRRRRGRRRT</sequence>
<dbReference type="Proteomes" id="UP001212997">
    <property type="component" value="Unassembled WGS sequence"/>
</dbReference>
<evidence type="ECO:0000256" key="1">
    <source>
        <dbReference type="SAM" id="Coils"/>
    </source>
</evidence>
<keyword evidence="4" id="KW-1185">Reference proteome</keyword>
<accession>A0AAD5V4J4</accession>
<evidence type="ECO:0000313" key="3">
    <source>
        <dbReference type="EMBL" id="KAJ3484500.1"/>
    </source>
</evidence>
<evidence type="ECO:0000313" key="4">
    <source>
        <dbReference type="Proteomes" id="UP001212997"/>
    </source>
</evidence>